<dbReference type="EMBL" id="BGPR01000064">
    <property type="protein sequence ID" value="GBL89417.1"/>
    <property type="molecule type" value="Genomic_DNA"/>
</dbReference>
<dbReference type="AlphaFoldDB" id="A0A4Y2BCC7"/>
<organism evidence="1 2">
    <name type="scientific">Araneus ventricosus</name>
    <name type="common">Orbweaver spider</name>
    <name type="synonym">Epeira ventricosa</name>
    <dbReference type="NCBI Taxonomy" id="182803"/>
    <lineage>
        <taxon>Eukaryota</taxon>
        <taxon>Metazoa</taxon>
        <taxon>Ecdysozoa</taxon>
        <taxon>Arthropoda</taxon>
        <taxon>Chelicerata</taxon>
        <taxon>Arachnida</taxon>
        <taxon>Araneae</taxon>
        <taxon>Araneomorphae</taxon>
        <taxon>Entelegynae</taxon>
        <taxon>Araneoidea</taxon>
        <taxon>Araneidae</taxon>
        <taxon>Araneus</taxon>
    </lineage>
</organism>
<dbReference type="PANTHER" id="PTHR47326">
    <property type="entry name" value="TRANSPOSABLE ELEMENT TC3 TRANSPOSASE-LIKE PROTEIN"/>
    <property type="match status" value="1"/>
</dbReference>
<name>A0A4Y2BCC7_ARAVE</name>
<reference evidence="1 2" key="1">
    <citation type="journal article" date="2019" name="Sci. Rep.">
        <title>Orb-weaving spider Araneus ventricosus genome elucidates the spidroin gene catalogue.</title>
        <authorList>
            <person name="Kono N."/>
            <person name="Nakamura H."/>
            <person name="Ohtoshi R."/>
            <person name="Moran D.A.P."/>
            <person name="Shinohara A."/>
            <person name="Yoshida Y."/>
            <person name="Fujiwara M."/>
            <person name="Mori M."/>
            <person name="Tomita M."/>
            <person name="Arakawa K."/>
        </authorList>
    </citation>
    <scope>NUCLEOTIDE SEQUENCE [LARGE SCALE GENOMIC DNA]</scope>
</reference>
<gene>
    <name evidence="1" type="ORF">AVEN_225925_1</name>
</gene>
<dbReference type="Proteomes" id="UP000499080">
    <property type="component" value="Unassembled WGS sequence"/>
</dbReference>
<dbReference type="InterPro" id="IPR036397">
    <property type="entry name" value="RNaseH_sf"/>
</dbReference>
<dbReference type="GO" id="GO:0003676">
    <property type="term" value="F:nucleic acid binding"/>
    <property type="evidence" value="ECO:0007669"/>
    <property type="project" value="InterPro"/>
</dbReference>
<accession>A0A4Y2BCC7</accession>
<dbReference type="Gene3D" id="3.30.420.10">
    <property type="entry name" value="Ribonuclease H-like superfamily/Ribonuclease H"/>
    <property type="match status" value="1"/>
</dbReference>
<dbReference type="PANTHER" id="PTHR47326:SF1">
    <property type="entry name" value="HTH PSQ-TYPE DOMAIN-CONTAINING PROTEIN"/>
    <property type="match status" value="1"/>
</dbReference>
<sequence length="129" mass="15098">MNGMKYLWTSCSLLPKPKSGSPSRSFDDVKRIQEAFRRSPRKSILSAAQHFQIPRSIVYDVVHKKTRHFAYKLQLLHELKPDGKLRRRTLAEKMLQKMEDGENFPQRVVFSDEATFHVSGFVNQHNTRI</sequence>
<evidence type="ECO:0000313" key="2">
    <source>
        <dbReference type="Proteomes" id="UP000499080"/>
    </source>
</evidence>
<keyword evidence="2" id="KW-1185">Reference proteome</keyword>
<protein>
    <recommendedName>
        <fullName evidence="3">HTH psq-type domain-containing protein</fullName>
    </recommendedName>
</protein>
<dbReference type="OrthoDB" id="6432572at2759"/>
<proteinExistence type="predicted"/>
<evidence type="ECO:0008006" key="3">
    <source>
        <dbReference type="Google" id="ProtNLM"/>
    </source>
</evidence>
<comment type="caution">
    <text evidence="1">The sequence shown here is derived from an EMBL/GenBank/DDBJ whole genome shotgun (WGS) entry which is preliminary data.</text>
</comment>
<evidence type="ECO:0000313" key="1">
    <source>
        <dbReference type="EMBL" id="GBL89417.1"/>
    </source>
</evidence>